<organism evidence="2 3">
    <name type="scientific">Paludibaculum fermentans</name>
    <dbReference type="NCBI Taxonomy" id="1473598"/>
    <lineage>
        <taxon>Bacteria</taxon>
        <taxon>Pseudomonadati</taxon>
        <taxon>Acidobacteriota</taxon>
        <taxon>Terriglobia</taxon>
        <taxon>Bryobacterales</taxon>
        <taxon>Bryobacteraceae</taxon>
        <taxon>Paludibaculum</taxon>
    </lineage>
</organism>
<evidence type="ECO:0000256" key="1">
    <source>
        <dbReference type="SAM" id="MobiDB-lite"/>
    </source>
</evidence>
<keyword evidence="3" id="KW-1185">Reference proteome</keyword>
<dbReference type="AlphaFoldDB" id="A0A7S7NLH0"/>
<sequence length="154" mass="17068">MSYSFDQYLANHLTRSGLYQVVTDPAKADAIFTDRLGKAFESKLDELYPVAKPEVLVEHPAKPEDEDPNAPSSDSSIKIPIAPQDRLGGGSKGRGTYFLVNRSTRNVIWSTYERSRTNQADALNDTAKDVVERLGEALKSEGRAVAGKKGWRPW</sequence>
<name>A0A7S7NLH0_PALFE</name>
<evidence type="ECO:0000313" key="3">
    <source>
        <dbReference type="Proteomes" id="UP000593892"/>
    </source>
</evidence>
<reference evidence="2 3" key="1">
    <citation type="submission" date="2020-10" db="EMBL/GenBank/DDBJ databases">
        <title>Complete genome sequence of Paludibaculum fermentans P105T, a facultatively anaerobic acidobacterium capable of dissimilatory Fe(III) reduction.</title>
        <authorList>
            <person name="Dedysh S.N."/>
            <person name="Beletsky A.V."/>
            <person name="Kulichevskaya I.S."/>
            <person name="Mardanov A.V."/>
            <person name="Ravin N.V."/>
        </authorList>
    </citation>
    <scope>NUCLEOTIDE SEQUENCE [LARGE SCALE GENOMIC DNA]</scope>
    <source>
        <strain evidence="2 3">P105</strain>
    </source>
</reference>
<dbReference type="RefSeq" id="WP_194447497.1">
    <property type="nucleotide sequence ID" value="NZ_CP063849.1"/>
</dbReference>
<feature type="region of interest" description="Disordered" evidence="1">
    <location>
        <begin position="57"/>
        <end position="93"/>
    </location>
</feature>
<dbReference type="EMBL" id="CP063849">
    <property type="protein sequence ID" value="QOY85827.1"/>
    <property type="molecule type" value="Genomic_DNA"/>
</dbReference>
<gene>
    <name evidence="2" type="ORF">IRI77_23785</name>
</gene>
<accession>A0A7S7NLH0</accession>
<evidence type="ECO:0000313" key="2">
    <source>
        <dbReference type="EMBL" id="QOY85827.1"/>
    </source>
</evidence>
<protein>
    <submittedName>
        <fullName evidence="2">Uncharacterized protein</fullName>
    </submittedName>
</protein>
<dbReference type="Proteomes" id="UP000593892">
    <property type="component" value="Chromosome"/>
</dbReference>
<dbReference type="KEGG" id="pfer:IRI77_23785"/>
<proteinExistence type="predicted"/>